<dbReference type="AlphaFoldDB" id="C5K9B3"/>
<dbReference type="GO" id="GO:0045053">
    <property type="term" value="P:protein retention in Golgi apparatus"/>
    <property type="evidence" value="ECO:0007669"/>
    <property type="project" value="TreeGrafter"/>
</dbReference>
<organism evidence="4">
    <name type="scientific">Perkinsus marinus (strain ATCC 50983 / TXsc)</name>
    <dbReference type="NCBI Taxonomy" id="423536"/>
    <lineage>
        <taxon>Eukaryota</taxon>
        <taxon>Sar</taxon>
        <taxon>Alveolata</taxon>
        <taxon>Perkinsozoa</taxon>
        <taxon>Perkinsea</taxon>
        <taxon>Perkinsida</taxon>
        <taxon>Perkinsidae</taxon>
        <taxon>Perkinsus</taxon>
    </lineage>
</organism>
<dbReference type="OrthoDB" id="426993at2759"/>
<dbReference type="EMBL" id="GG671456">
    <property type="protein sequence ID" value="EER18931.1"/>
    <property type="molecule type" value="Genomic_DNA"/>
</dbReference>
<evidence type="ECO:0000313" key="4">
    <source>
        <dbReference type="Proteomes" id="UP000007800"/>
    </source>
</evidence>
<proteinExistence type="inferred from homology"/>
<sequence length="487" mass="53447">MRPQSSKVPIAGGVRSGGTAIIYLAVVKAGKKARKMAETTDASSSSEGRSSDQVNEGCYASIDLTLHDEHQNPLRLLLLIVSRPTQPLDLILHTPYWLMSTAPQPYLRYAYEEKTDDGEQPDEAFEAPRWIAHWGARPSSKDPEAAKAGVILPLDCYGTKLAAYLNNTCSRPFSIDTVGFTSAIAVENGSYGRRGFGHGGQQPAAAGGRLPLMEGGEIMASGEDPNAPRKRQELGVRVVTSGDVRDLSVRCVHVAPRYVVVNSMTDRSILVKQADSPSATALDLEPDQQTSFKWWQVDLPKMLQVKLKDAGWGWSGHLAVDRVVGDAVCQVFQETEGMFMNIRVDVRPYRSCVFIVFGAEDYTIASYSLRNNSDNSMWVRQAHTRAYFIPLLRHSSTPFAWYEPTKPKKLEILLDPASKRSTIVDFIPEQSNSQASAARASAQSGGPSAPAFEHSGVLVAPLRGRSQRLQYKVTSSGPTKVFILYNE</sequence>
<dbReference type="PANTHER" id="PTHR16166:SF93">
    <property type="entry name" value="INTERMEMBRANE LIPID TRANSFER PROTEIN VPS13"/>
    <property type="match status" value="1"/>
</dbReference>
<evidence type="ECO:0000256" key="1">
    <source>
        <dbReference type="ARBA" id="ARBA00006545"/>
    </source>
</evidence>
<gene>
    <name evidence="3" type="ORF">Pmar_PMAR014459</name>
</gene>
<dbReference type="Pfam" id="PF25036">
    <property type="entry name" value="VPS13_VAB"/>
    <property type="match status" value="1"/>
</dbReference>
<comment type="similarity">
    <text evidence="1">Belongs to the VPS13 family.</text>
</comment>
<keyword evidence="4" id="KW-1185">Reference proteome</keyword>
<reference evidence="3 4" key="1">
    <citation type="submission" date="2008-07" db="EMBL/GenBank/DDBJ databases">
        <authorList>
            <person name="El-Sayed N."/>
            <person name="Caler E."/>
            <person name="Inman J."/>
            <person name="Amedeo P."/>
            <person name="Hass B."/>
            <person name="Wortman J."/>
        </authorList>
    </citation>
    <scope>NUCLEOTIDE SEQUENCE [LARGE SCALE GENOMIC DNA]</scope>
    <source>
        <strain evidence="4">ATCC 50983 / TXsc</strain>
    </source>
</reference>
<dbReference type="InParanoid" id="C5K9B3"/>
<dbReference type="Proteomes" id="UP000007800">
    <property type="component" value="Unassembled WGS sequence"/>
</dbReference>
<evidence type="ECO:0000259" key="2">
    <source>
        <dbReference type="Pfam" id="PF25036"/>
    </source>
</evidence>
<evidence type="ECO:0000313" key="3">
    <source>
        <dbReference type="EMBL" id="EER18931.1"/>
    </source>
</evidence>
<name>C5K9B3_PERM5</name>
<dbReference type="GO" id="GO:0006623">
    <property type="term" value="P:protein targeting to vacuole"/>
    <property type="evidence" value="ECO:0007669"/>
    <property type="project" value="TreeGrafter"/>
</dbReference>
<dbReference type="InterPro" id="IPR026847">
    <property type="entry name" value="VPS13"/>
</dbReference>
<accession>C5K9B3</accession>
<dbReference type="PANTHER" id="PTHR16166">
    <property type="entry name" value="VACUOLAR PROTEIN SORTING-ASSOCIATED PROTEIN VPS13"/>
    <property type="match status" value="1"/>
</dbReference>
<protein>
    <recommendedName>
        <fullName evidence="2">Vacuolar protein sorting-associated protein 13 VPS13 adaptor binding domain-containing protein</fullName>
    </recommendedName>
</protein>
<dbReference type="InterPro" id="IPR009543">
    <property type="entry name" value="VPS13_VAB"/>
</dbReference>
<dbReference type="GeneID" id="9049414"/>
<dbReference type="RefSeq" id="XP_002787135.1">
    <property type="nucleotide sequence ID" value="XM_002787089.1"/>
</dbReference>
<feature type="domain" description="Vacuolar protein sorting-associated protein 13 VPS13 adaptor binding" evidence="2">
    <location>
        <begin position="60"/>
        <end position="406"/>
    </location>
</feature>